<proteinExistence type="predicted"/>
<feature type="domain" description="RNase H type-1" evidence="2">
    <location>
        <begin position="1"/>
        <end position="69"/>
    </location>
</feature>
<protein>
    <recommendedName>
        <fullName evidence="2">RNase H type-1 domain-containing protein</fullName>
    </recommendedName>
</protein>
<keyword evidence="4" id="KW-1185">Reference proteome</keyword>
<dbReference type="InParanoid" id="W4KB97"/>
<evidence type="ECO:0000259" key="2">
    <source>
        <dbReference type="PROSITE" id="PS50879"/>
    </source>
</evidence>
<dbReference type="PROSITE" id="PS50879">
    <property type="entry name" value="RNASE_H_1"/>
    <property type="match status" value="1"/>
</dbReference>
<dbReference type="GeneID" id="20666217"/>
<dbReference type="SUPFAM" id="SSF53098">
    <property type="entry name" value="Ribonuclease H-like"/>
    <property type="match status" value="1"/>
</dbReference>
<sequence>MRGASEHLRKWQQRQWRTRERESVKNKDLWEILLHGLEKWEKFDVSVQFLLVRREQNAQAMDAAKRGALSEDNRSSCFRKVIAVAC</sequence>
<dbReference type="InterPro" id="IPR012337">
    <property type="entry name" value="RNaseH-like_sf"/>
</dbReference>
<evidence type="ECO:0000313" key="4">
    <source>
        <dbReference type="Proteomes" id="UP000030671"/>
    </source>
</evidence>
<dbReference type="InterPro" id="IPR002156">
    <property type="entry name" value="RNaseH_domain"/>
</dbReference>
<gene>
    <name evidence="3" type="ORF">HETIRDRAFT_107144</name>
</gene>
<dbReference type="OrthoDB" id="407198at2759"/>
<evidence type="ECO:0000256" key="1">
    <source>
        <dbReference type="SAM" id="MobiDB-lite"/>
    </source>
</evidence>
<dbReference type="AlphaFoldDB" id="W4KB97"/>
<dbReference type="RefSeq" id="XP_009545291.1">
    <property type="nucleotide sequence ID" value="XM_009546996.1"/>
</dbReference>
<feature type="region of interest" description="Disordered" evidence="1">
    <location>
        <begin position="1"/>
        <end position="20"/>
    </location>
</feature>
<accession>W4KB97</accession>
<dbReference type="STRING" id="747525.W4KB97"/>
<dbReference type="HOGENOM" id="CLU_2498138_0_0_1"/>
<organism evidence="3 4">
    <name type="scientific">Heterobasidion irregulare (strain TC 32-1)</name>
    <dbReference type="NCBI Taxonomy" id="747525"/>
    <lineage>
        <taxon>Eukaryota</taxon>
        <taxon>Fungi</taxon>
        <taxon>Dikarya</taxon>
        <taxon>Basidiomycota</taxon>
        <taxon>Agaricomycotina</taxon>
        <taxon>Agaricomycetes</taxon>
        <taxon>Russulales</taxon>
        <taxon>Bondarzewiaceae</taxon>
        <taxon>Heterobasidion</taxon>
        <taxon>Heterobasidion annosum species complex</taxon>
    </lineage>
</organism>
<dbReference type="InterPro" id="IPR036397">
    <property type="entry name" value="RNaseH_sf"/>
</dbReference>
<evidence type="ECO:0000313" key="3">
    <source>
        <dbReference type="EMBL" id="ETW82999.1"/>
    </source>
</evidence>
<dbReference type="KEGG" id="hir:HETIRDRAFT_107144"/>
<dbReference type="Proteomes" id="UP000030671">
    <property type="component" value="Unassembled WGS sequence"/>
</dbReference>
<dbReference type="GO" id="GO:0004523">
    <property type="term" value="F:RNA-DNA hybrid ribonuclease activity"/>
    <property type="evidence" value="ECO:0007669"/>
    <property type="project" value="InterPro"/>
</dbReference>
<name>W4KB97_HETIT</name>
<dbReference type="EMBL" id="KI925457">
    <property type="protein sequence ID" value="ETW82999.1"/>
    <property type="molecule type" value="Genomic_DNA"/>
</dbReference>
<reference evidence="3 4" key="1">
    <citation type="journal article" date="2012" name="New Phytol.">
        <title>Insight into trade-off between wood decay and parasitism from the genome of a fungal forest pathogen.</title>
        <authorList>
            <person name="Olson A."/>
            <person name="Aerts A."/>
            <person name="Asiegbu F."/>
            <person name="Belbahri L."/>
            <person name="Bouzid O."/>
            <person name="Broberg A."/>
            <person name="Canback B."/>
            <person name="Coutinho P.M."/>
            <person name="Cullen D."/>
            <person name="Dalman K."/>
            <person name="Deflorio G."/>
            <person name="van Diepen L.T."/>
            <person name="Dunand C."/>
            <person name="Duplessis S."/>
            <person name="Durling M."/>
            <person name="Gonthier P."/>
            <person name="Grimwood J."/>
            <person name="Fossdal C.G."/>
            <person name="Hansson D."/>
            <person name="Henrissat B."/>
            <person name="Hietala A."/>
            <person name="Himmelstrand K."/>
            <person name="Hoffmeister D."/>
            <person name="Hogberg N."/>
            <person name="James T.Y."/>
            <person name="Karlsson M."/>
            <person name="Kohler A."/>
            <person name="Kues U."/>
            <person name="Lee Y.H."/>
            <person name="Lin Y.C."/>
            <person name="Lind M."/>
            <person name="Lindquist E."/>
            <person name="Lombard V."/>
            <person name="Lucas S."/>
            <person name="Lunden K."/>
            <person name="Morin E."/>
            <person name="Murat C."/>
            <person name="Park J."/>
            <person name="Raffaello T."/>
            <person name="Rouze P."/>
            <person name="Salamov A."/>
            <person name="Schmutz J."/>
            <person name="Solheim H."/>
            <person name="Stahlberg J."/>
            <person name="Velez H."/>
            <person name="de Vries R.P."/>
            <person name="Wiebenga A."/>
            <person name="Woodward S."/>
            <person name="Yakovlev I."/>
            <person name="Garbelotto M."/>
            <person name="Martin F."/>
            <person name="Grigoriev I.V."/>
            <person name="Stenlid J."/>
        </authorList>
    </citation>
    <scope>NUCLEOTIDE SEQUENCE [LARGE SCALE GENOMIC DNA]</scope>
    <source>
        <strain evidence="3 4">TC 32-1</strain>
    </source>
</reference>
<dbReference type="Gene3D" id="3.30.420.10">
    <property type="entry name" value="Ribonuclease H-like superfamily/Ribonuclease H"/>
    <property type="match status" value="1"/>
</dbReference>
<dbReference type="GO" id="GO:0003676">
    <property type="term" value="F:nucleic acid binding"/>
    <property type="evidence" value="ECO:0007669"/>
    <property type="project" value="InterPro"/>
</dbReference>